<sequence length="232" mass="25423">MEGRPGTNGAAAQAARDRMNVADLEDRVRNALRYHGILDETPDFSEAVDDPIATALRHAQRELRTVMATNKARRLRLAENAKAKLSFQEYLEDRDYLDKGYQSSLQKKDVPKPSKKKKQKSEPNGTSNGVPAVTGITPPPASSGLVPDEGDNLTVPDSLKTLVDARRKWDKLGELLIQDYRGPGQLVGLPQSSVFEGIEEEVKRELERLGPILSGSSSGSLFKDKGKARADS</sequence>
<dbReference type="EMBL" id="JASBNA010000009">
    <property type="protein sequence ID" value="KAK7688896.1"/>
    <property type="molecule type" value="Genomic_DNA"/>
</dbReference>
<keyword evidence="3" id="KW-0805">Transcription regulation</keyword>
<proteinExistence type="inferred from homology"/>
<evidence type="ECO:0000256" key="1">
    <source>
        <dbReference type="ARBA" id="ARBA00004123"/>
    </source>
</evidence>
<evidence type="ECO:0000313" key="7">
    <source>
        <dbReference type="EMBL" id="KAK7688896.1"/>
    </source>
</evidence>
<evidence type="ECO:0000256" key="2">
    <source>
        <dbReference type="ARBA" id="ARBA00005330"/>
    </source>
</evidence>
<keyword evidence="4" id="KW-0804">Transcription</keyword>
<comment type="subcellular location">
    <subcellularLocation>
        <location evidence="1">Nucleus</location>
    </subcellularLocation>
</comment>
<keyword evidence="8" id="KW-1185">Reference proteome</keyword>
<gene>
    <name evidence="7" type="ORF">QCA50_007587</name>
</gene>
<dbReference type="PANTHER" id="PTHR13556">
    <property type="entry name" value="TRANSCRIPTIONAL ADAPTER 3-RELATED"/>
    <property type="match status" value="1"/>
</dbReference>
<evidence type="ECO:0000256" key="4">
    <source>
        <dbReference type="ARBA" id="ARBA00023163"/>
    </source>
</evidence>
<dbReference type="InterPro" id="IPR019340">
    <property type="entry name" value="Histone_AcTrfase_su3"/>
</dbReference>
<evidence type="ECO:0000313" key="8">
    <source>
        <dbReference type="Proteomes" id="UP001385951"/>
    </source>
</evidence>
<dbReference type="GO" id="GO:0000124">
    <property type="term" value="C:SAGA complex"/>
    <property type="evidence" value="ECO:0007669"/>
    <property type="project" value="TreeGrafter"/>
</dbReference>
<dbReference type="GO" id="GO:0003713">
    <property type="term" value="F:transcription coactivator activity"/>
    <property type="evidence" value="ECO:0007669"/>
    <property type="project" value="TreeGrafter"/>
</dbReference>
<dbReference type="GO" id="GO:0006357">
    <property type="term" value="P:regulation of transcription by RNA polymerase II"/>
    <property type="evidence" value="ECO:0007669"/>
    <property type="project" value="TreeGrafter"/>
</dbReference>
<feature type="region of interest" description="Disordered" evidence="6">
    <location>
        <begin position="102"/>
        <end position="156"/>
    </location>
</feature>
<dbReference type="GO" id="GO:0005634">
    <property type="term" value="C:nucleus"/>
    <property type="evidence" value="ECO:0007669"/>
    <property type="project" value="UniProtKB-SubCell"/>
</dbReference>
<organism evidence="7 8">
    <name type="scientific">Cerrena zonata</name>
    <dbReference type="NCBI Taxonomy" id="2478898"/>
    <lineage>
        <taxon>Eukaryota</taxon>
        <taxon>Fungi</taxon>
        <taxon>Dikarya</taxon>
        <taxon>Basidiomycota</taxon>
        <taxon>Agaricomycotina</taxon>
        <taxon>Agaricomycetes</taxon>
        <taxon>Polyporales</taxon>
        <taxon>Cerrenaceae</taxon>
        <taxon>Cerrena</taxon>
    </lineage>
</organism>
<evidence type="ECO:0000256" key="6">
    <source>
        <dbReference type="SAM" id="MobiDB-lite"/>
    </source>
</evidence>
<feature type="region of interest" description="Disordered" evidence="6">
    <location>
        <begin position="211"/>
        <end position="232"/>
    </location>
</feature>
<dbReference type="Proteomes" id="UP001385951">
    <property type="component" value="Unassembled WGS sequence"/>
</dbReference>
<dbReference type="AlphaFoldDB" id="A0AAW0G6A6"/>
<name>A0AAW0G6A6_9APHY</name>
<accession>A0AAW0G6A6</accession>
<reference evidence="7 8" key="1">
    <citation type="submission" date="2022-09" db="EMBL/GenBank/DDBJ databases">
        <authorList>
            <person name="Palmer J.M."/>
        </authorList>
    </citation>
    <scope>NUCLEOTIDE SEQUENCE [LARGE SCALE GENOMIC DNA]</scope>
    <source>
        <strain evidence="7 8">DSM 7382</strain>
    </source>
</reference>
<feature type="compositionally biased region" description="Basic and acidic residues" evidence="6">
    <location>
        <begin position="222"/>
        <end position="232"/>
    </location>
</feature>
<protein>
    <submittedName>
        <fullName evidence="7">Uncharacterized protein</fullName>
    </submittedName>
</protein>
<evidence type="ECO:0000256" key="5">
    <source>
        <dbReference type="ARBA" id="ARBA00023242"/>
    </source>
</evidence>
<comment type="similarity">
    <text evidence="2">Belongs to the NGG1 family.</text>
</comment>
<dbReference type="PANTHER" id="PTHR13556:SF2">
    <property type="entry name" value="TRANSCRIPTIONAL ADAPTER 3"/>
    <property type="match status" value="1"/>
</dbReference>
<keyword evidence="5" id="KW-0539">Nucleus</keyword>
<comment type="caution">
    <text evidence="7">The sequence shown here is derived from an EMBL/GenBank/DDBJ whole genome shotgun (WGS) entry which is preliminary data.</text>
</comment>
<dbReference type="Pfam" id="PF10198">
    <property type="entry name" value="Ada3"/>
    <property type="match status" value="1"/>
</dbReference>
<evidence type="ECO:0000256" key="3">
    <source>
        <dbReference type="ARBA" id="ARBA00023015"/>
    </source>
</evidence>